<gene>
    <name evidence="2" type="ORF">HMH01_08340</name>
</gene>
<evidence type="ECO:0000313" key="2">
    <source>
        <dbReference type="EMBL" id="NNU80448.1"/>
    </source>
</evidence>
<organism evidence="2 3">
    <name type="scientific">Halovulum dunhuangense</name>
    <dbReference type="NCBI Taxonomy" id="1505036"/>
    <lineage>
        <taxon>Bacteria</taxon>
        <taxon>Pseudomonadati</taxon>
        <taxon>Pseudomonadota</taxon>
        <taxon>Alphaproteobacteria</taxon>
        <taxon>Rhodobacterales</taxon>
        <taxon>Paracoccaceae</taxon>
        <taxon>Halovulum</taxon>
    </lineage>
</organism>
<sequence>MTARSRLRRLFPMISGADAETWARHAHPVSVWTRILFGLPLLTLAGWSRVWIGPWWIAALAAAVFFIRINPRMTSAPRSTENWGSKSTMGERLWLRMSRDQVPPWHRSVPRILVAGAALGHAVLLYGVIALEPWPTAFGYATGMLCKLWYLDRMVWLERDMAGPIHARAWTSAHPEGGPR</sequence>
<reference evidence="2 3" key="1">
    <citation type="submission" date="2020-05" db="EMBL/GenBank/DDBJ databases">
        <title>Gimesia benthica sp. nov., a novel planctomycete isolated from a deep-sea water sample of the Northwest Indian Ocean.</title>
        <authorList>
            <person name="Wang J."/>
            <person name="Ruan C."/>
            <person name="Song L."/>
            <person name="Zhu Y."/>
            <person name="Li A."/>
            <person name="Zheng X."/>
            <person name="Wang L."/>
            <person name="Lu Z."/>
            <person name="Huang Y."/>
            <person name="Du W."/>
            <person name="Zhou Y."/>
            <person name="Huang L."/>
            <person name="Dai X."/>
        </authorList>
    </citation>
    <scope>NUCLEOTIDE SEQUENCE [LARGE SCALE GENOMIC DNA]</scope>
    <source>
        <strain evidence="2 3">YYQ-30</strain>
    </source>
</reference>
<dbReference type="EMBL" id="JABFBC010000001">
    <property type="protein sequence ID" value="NNU80448.1"/>
    <property type="molecule type" value="Genomic_DNA"/>
</dbReference>
<evidence type="ECO:0000313" key="3">
    <source>
        <dbReference type="Proteomes" id="UP000572377"/>
    </source>
</evidence>
<accession>A0A849L286</accession>
<keyword evidence="3" id="KW-1185">Reference proteome</keyword>
<evidence type="ECO:0000256" key="1">
    <source>
        <dbReference type="SAM" id="Phobius"/>
    </source>
</evidence>
<feature type="transmembrane region" description="Helical" evidence="1">
    <location>
        <begin position="134"/>
        <end position="151"/>
    </location>
</feature>
<dbReference type="AlphaFoldDB" id="A0A849L286"/>
<keyword evidence="1" id="KW-0812">Transmembrane</keyword>
<dbReference type="Pfam" id="PF20358">
    <property type="entry name" value="DUF6653"/>
    <property type="match status" value="1"/>
</dbReference>
<keyword evidence="1" id="KW-1133">Transmembrane helix</keyword>
<protein>
    <submittedName>
        <fullName evidence="2">Uncharacterized protein</fullName>
    </submittedName>
</protein>
<comment type="caution">
    <text evidence="2">The sequence shown here is derived from an EMBL/GenBank/DDBJ whole genome shotgun (WGS) entry which is preliminary data.</text>
</comment>
<dbReference type="Proteomes" id="UP000572377">
    <property type="component" value="Unassembled WGS sequence"/>
</dbReference>
<proteinExistence type="predicted"/>
<feature type="transmembrane region" description="Helical" evidence="1">
    <location>
        <begin position="53"/>
        <end position="69"/>
    </location>
</feature>
<name>A0A849L286_9RHOB</name>
<feature type="transmembrane region" description="Helical" evidence="1">
    <location>
        <begin position="109"/>
        <end position="128"/>
    </location>
</feature>
<keyword evidence="1" id="KW-0472">Membrane</keyword>
<dbReference type="InterPro" id="IPR046595">
    <property type="entry name" value="DUF6653"/>
</dbReference>
<feature type="transmembrane region" description="Helical" evidence="1">
    <location>
        <begin position="31"/>
        <end position="47"/>
    </location>
</feature>